<dbReference type="GeneTree" id="ENSGT01030000239687"/>
<accession>A0ABA3LC06</accession>
<proteinExistence type="predicted"/>
<sequence>MEKTYQVIVSGLNGENMTIDLCNTEEQMKAITVLQLKEKLGERVPGRAGMRVLRDRTDPLALSDDIQISDFIVIVQTTKLGFFMRDTDSHQRAFVI</sequence>
<dbReference type="Ensembl" id="ENSGMOT00000068098.1">
    <property type="protein sequence ID" value="ENSGMOP00000056597.1"/>
    <property type="gene ID" value="ENSGMOG00000035860.1"/>
</dbReference>
<organism evidence="1 2">
    <name type="scientific">Gadus morhua</name>
    <name type="common">Atlantic cod</name>
    <dbReference type="NCBI Taxonomy" id="8049"/>
    <lineage>
        <taxon>Eukaryota</taxon>
        <taxon>Metazoa</taxon>
        <taxon>Chordata</taxon>
        <taxon>Craniata</taxon>
        <taxon>Vertebrata</taxon>
        <taxon>Euteleostomi</taxon>
        <taxon>Actinopterygii</taxon>
        <taxon>Neopterygii</taxon>
        <taxon>Teleostei</taxon>
        <taxon>Neoteleostei</taxon>
        <taxon>Acanthomorphata</taxon>
        <taxon>Zeiogadaria</taxon>
        <taxon>Gadariae</taxon>
        <taxon>Gadiformes</taxon>
        <taxon>Gadoidei</taxon>
        <taxon>Gadidae</taxon>
        <taxon>Gadus</taxon>
    </lineage>
</organism>
<name>A0ABA3LC06_GADMO</name>
<evidence type="ECO:0000313" key="2">
    <source>
        <dbReference type="Proteomes" id="UP000694546"/>
    </source>
</evidence>
<evidence type="ECO:0008006" key="3">
    <source>
        <dbReference type="Google" id="ProtNLM"/>
    </source>
</evidence>
<reference evidence="1" key="1">
    <citation type="submission" date="2025-08" db="UniProtKB">
        <authorList>
            <consortium name="Ensembl"/>
        </authorList>
    </citation>
    <scope>IDENTIFICATION</scope>
</reference>
<keyword evidence="2" id="KW-1185">Reference proteome</keyword>
<protein>
    <recommendedName>
        <fullName evidence="3">Ubiquitin-like domain-containing protein</fullName>
    </recommendedName>
</protein>
<dbReference type="Proteomes" id="UP000694546">
    <property type="component" value="Chromosome 17"/>
</dbReference>
<evidence type="ECO:0000313" key="1">
    <source>
        <dbReference type="Ensembl" id="ENSGMOP00000056597.1"/>
    </source>
</evidence>
<reference evidence="1" key="2">
    <citation type="submission" date="2025-09" db="UniProtKB">
        <authorList>
            <consortium name="Ensembl"/>
        </authorList>
    </citation>
    <scope>IDENTIFICATION</scope>
</reference>